<protein>
    <submittedName>
        <fullName evidence="1">Uncharacterized protein</fullName>
    </submittedName>
</protein>
<sequence length="44" mass="4988">MEVTCSEWCLAKWQEAIEAGDDSSANNYMQLYELWSSREGGKNG</sequence>
<dbReference type="EMBL" id="OL362271">
    <property type="protein sequence ID" value="URY99183.1"/>
    <property type="molecule type" value="Genomic_DNA"/>
</dbReference>
<keyword evidence="2" id="KW-1185">Reference proteome</keyword>
<proteinExistence type="predicted"/>
<accession>A0A9E7M896</accession>
<evidence type="ECO:0000313" key="1">
    <source>
        <dbReference type="EMBL" id="URY99183.1"/>
    </source>
</evidence>
<evidence type="ECO:0000313" key="2">
    <source>
        <dbReference type="Proteomes" id="UP001056005"/>
    </source>
</evidence>
<gene>
    <name evidence="1" type="ORF">6939_0004</name>
</gene>
<dbReference type="Proteomes" id="UP001056005">
    <property type="component" value="Segment"/>
</dbReference>
<reference evidence="1" key="1">
    <citation type="submission" date="2021-11" db="EMBL/GenBank/DDBJ databases">
        <title>The TAILOR 12: Case summaries of 12 patient that have undergone phage therapy for multidrug-resistant infections.</title>
        <authorList>
            <person name="Green S."/>
            <person name="Terwilliger A."/>
            <person name="Clark J."/>
            <person name="Salazar K."/>
            <person name="Maresso A."/>
        </authorList>
    </citation>
    <scope>NUCLEOTIDE SEQUENCE</scope>
</reference>
<name>A0A9E7M896_9CAUD</name>
<organism evidence="1 2">
    <name type="scientific">Klebsiella phage 6939</name>
    <dbReference type="NCBI Taxonomy" id="2912295"/>
    <lineage>
        <taxon>Viruses</taxon>
        <taxon>Duplodnaviria</taxon>
        <taxon>Heunggongvirae</taxon>
        <taxon>Uroviricota</taxon>
        <taxon>Caudoviricetes</taxon>
        <taxon>Autographivirales</taxon>
        <taxon>Autographivirales incertae sedis</taxon>
        <taxon>Reminisvirus</taxon>
        <taxon>Reminisvirus 6939</taxon>
    </lineage>
</organism>